<dbReference type="AlphaFoldDB" id="A0A2P5KBG3"/>
<proteinExistence type="predicted"/>
<gene>
    <name evidence="1" type="ORF">B0O95_1041</name>
</gene>
<sequence>PLDTLWGGVKGAYGLITDPQGTAQQMQEATRNVIIQAGGGNYAPAGQQVGQQLGSTVVGTTTGVTFNFAVSKAAGAINNIRSANAVAAETKKFTDAARAEGNFYRDGSIVDIGEHFGRFADGASLLTPVESFGKYSMMGRPDGWFVSTPNYIASLLRKTGGDNALIKQRLGIEPEYWNGPLFRVDIPNPLENNPRLPTGLEAGANSHFTRGGYTAGGAPEITIDPIPIKQVKPMPVVRPPQ</sequence>
<organism evidence="1 2">
    <name type="scientific">Mycetohabitans endofungorum</name>
    <dbReference type="NCBI Taxonomy" id="417203"/>
    <lineage>
        <taxon>Bacteria</taxon>
        <taxon>Pseudomonadati</taxon>
        <taxon>Pseudomonadota</taxon>
        <taxon>Betaproteobacteria</taxon>
        <taxon>Burkholderiales</taxon>
        <taxon>Burkholderiaceae</taxon>
        <taxon>Mycetohabitans</taxon>
    </lineage>
</organism>
<accession>A0A2P5KBG3</accession>
<reference evidence="1 2" key="1">
    <citation type="submission" date="2018-01" db="EMBL/GenBank/DDBJ databases">
        <title>Genomic Encyclopedia of Type Strains, Phase III (KMG-III): the genomes of soil and plant-associated and newly described type strains.</title>
        <authorList>
            <person name="Whitman W."/>
        </authorList>
    </citation>
    <scope>NUCLEOTIDE SEQUENCE [LARGE SCALE GENOMIC DNA]</scope>
    <source>
        <strain evidence="1 2">HKI456</strain>
    </source>
</reference>
<evidence type="ECO:0000313" key="2">
    <source>
        <dbReference type="Proteomes" id="UP000243096"/>
    </source>
</evidence>
<evidence type="ECO:0008006" key="3">
    <source>
        <dbReference type="Google" id="ProtNLM"/>
    </source>
</evidence>
<dbReference type="Proteomes" id="UP000243096">
    <property type="component" value="Unassembled WGS sequence"/>
</dbReference>
<evidence type="ECO:0000313" key="1">
    <source>
        <dbReference type="EMBL" id="PPB84054.1"/>
    </source>
</evidence>
<name>A0A2P5KBG3_9BURK</name>
<keyword evidence="2" id="KW-1185">Reference proteome</keyword>
<comment type="caution">
    <text evidence="1">The sequence shown here is derived from an EMBL/GenBank/DDBJ whole genome shotgun (WGS) entry which is preliminary data.</text>
</comment>
<dbReference type="EMBL" id="PRDW01000004">
    <property type="protein sequence ID" value="PPB84054.1"/>
    <property type="molecule type" value="Genomic_DNA"/>
</dbReference>
<feature type="non-terminal residue" evidence="1">
    <location>
        <position position="1"/>
    </location>
</feature>
<protein>
    <recommendedName>
        <fullName evidence="3">Filamentous hemagglutinin</fullName>
    </recommendedName>
</protein>